<dbReference type="Proteomes" id="UP001597492">
    <property type="component" value="Unassembled WGS sequence"/>
</dbReference>
<evidence type="ECO:0000259" key="1">
    <source>
        <dbReference type="Pfam" id="PF14588"/>
    </source>
</evidence>
<protein>
    <submittedName>
        <fullName evidence="2">RidA family protein</fullName>
    </submittedName>
</protein>
<evidence type="ECO:0000313" key="2">
    <source>
        <dbReference type="EMBL" id="MFD2757823.1"/>
    </source>
</evidence>
<dbReference type="SUPFAM" id="SSF55298">
    <property type="entry name" value="YjgF-like"/>
    <property type="match status" value="1"/>
</dbReference>
<accession>A0ABW5UVY1</accession>
<feature type="domain" description="Endoribonuclease L-PSP/chorismate mutase-like" evidence="1">
    <location>
        <begin position="5"/>
        <end position="142"/>
    </location>
</feature>
<reference evidence="3" key="1">
    <citation type="journal article" date="2019" name="Int. J. Syst. Evol. Microbiol.">
        <title>The Global Catalogue of Microorganisms (GCM) 10K type strain sequencing project: providing services to taxonomists for standard genome sequencing and annotation.</title>
        <authorList>
            <consortium name="The Broad Institute Genomics Platform"/>
            <consortium name="The Broad Institute Genome Sequencing Center for Infectious Disease"/>
            <person name="Wu L."/>
            <person name="Ma J."/>
        </authorList>
    </citation>
    <scope>NUCLEOTIDE SEQUENCE [LARGE SCALE GENOMIC DNA]</scope>
    <source>
        <strain evidence="3">TISTR 1514</strain>
    </source>
</reference>
<dbReference type="PANTHER" id="PTHR43760:SF1">
    <property type="entry name" value="ENDORIBONUCLEASE L-PSP_CHORISMATE MUTASE-LIKE DOMAIN-CONTAINING PROTEIN"/>
    <property type="match status" value="1"/>
</dbReference>
<dbReference type="Gene3D" id="3.30.1330.40">
    <property type="entry name" value="RutC-like"/>
    <property type="match status" value="1"/>
</dbReference>
<dbReference type="InterPro" id="IPR035959">
    <property type="entry name" value="RutC-like_sf"/>
</dbReference>
<dbReference type="RefSeq" id="WP_019618189.1">
    <property type="nucleotide sequence ID" value="NZ_JBHUNE010000003.1"/>
</dbReference>
<gene>
    <name evidence="2" type="ORF">ACFSW7_05470</name>
</gene>
<proteinExistence type="predicted"/>
<comment type="caution">
    <text evidence="2">The sequence shown here is derived from an EMBL/GenBank/DDBJ whole genome shotgun (WGS) entry which is preliminary data.</text>
</comment>
<dbReference type="PANTHER" id="PTHR43760">
    <property type="entry name" value="ENDORIBONUCLEASE-RELATED"/>
    <property type="match status" value="1"/>
</dbReference>
<keyword evidence="3" id="KW-1185">Reference proteome</keyword>
<organism evidence="2 3">
    <name type="scientific">Gulosibacter faecalis</name>
    <dbReference type="NCBI Taxonomy" id="272240"/>
    <lineage>
        <taxon>Bacteria</taxon>
        <taxon>Bacillati</taxon>
        <taxon>Actinomycetota</taxon>
        <taxon>Actinomycetes</taxon>
        <taxon>Micrococcales</taxon>
        <taxon>Microbacteriaceae</taxon>
        <taxon>Gulosibacter</taxon>
    </lineage>
</organism>
<dbReference type="Pfam" id="PF14588">
    <property type="entry name" value="YjgF_endoribonc"/>
    <property type="match status" value="1"/>
</dbReference>
<name>A0ABW5UVY1_9MICO</name>
<dbReference type="InterPro" id="IPR013813">
    <property type="entry name" value="Endoribo_LPSP/chorism_mut-like"/>
</dbReference>
<evidence type="ECO:0000313" key="3">
    <source>
        <dbReference type="Proteomes" id="UP001597492"/>
    </source>
</evidence>
<sequence>MSKVESALRELGLELPAVAAPAGDYVPALTDRGTVYTSGQLPFVDGALATTGRVGDGVDVDTAKELAQTAALNALAAIKQQLGDLDRVTRVLRVTVFVNSAADFTQQPQVANGASELLGKAFGERGRHTRSAVGVAALPLGSPVELELTVAYE</sequence>
<dbReference type="CDD" id="cd02199">
    <property type="entry name" value="YjgF_YER057c_UK114_like_1"/>
    <property type="match status" value="1"/>
</dbReference>
<dbReference type="EMBL" id="JBHUNE010000003">
    <property type="protein sequence ID" value="MFD2757823.1"/>
    <property type="molecule type" value="Genomic_DNA"/>
</dbReference>